<keyword evidence="2" id="KW-1185">Reference proteome</keyword>
<accession>A0ABQ8I2J4</accession>
<dbReference type="Proteomes" id="UP000827721">
    <property type="component" value="Unassembled WGS sequence"/>
</dbReference>
<protein>
    <submittedName>
        <fullName evidence="1">Uncharacterized protein</fullName>
    </submittedName>
</protein>
<dbReference type="Gene3D" id="6.10.250.860">
    <property type="match status" value="1"/>
</dbReference>
<comment type="caution">
    <text evidence="1">The sequence shown here is derived from an EMBL/GenBank/DDBJ whole genome shotgun (WGS) entry which is preliminary data.</text>
</comment>
<gene>
    <name evidence="1" type="ORF">JRO89_XS05G0208300</name>
</gene>
<name>A0ABQ8I2J4_9ROSI</name>
<dbReference type="EMBL" id="JAFEMO010000005">
    <property type="protein sequence ID" value="KAH7570857.1"/>
    <property type="molecule type" value="Genomic_DNA"/>
</dbReference>
<evidence type="ECO:0000313" key="2">
    <source>
        <dbReference type="Proteomes" id="UP000827721"/>
    </source>
</evidence>
<evidence type="ECO:0000313" key="1">
    <source>
        <dbReference type="EMBL" id="KAH7570857.1"/>
    </source>
</evidence>
<organism evidence="1 2">
    <name type="scientific">Xanthoceras sorbifolium</name>
    <dbReference type="NCBI Taxonomy" id="99658"/>
    <lineage>
        <taxon>Eukaryota</taxon>
        <taxon>Viridiplantae</taxon>
        <taxon>Streptophyta</taxon>
        <taxon>Embryophyta</taxon>
        <taxon>Tracheophyta</taxon>
        <taxon>Spermatophyta</taxon>
        <taxon>Magnoliopsida</taxon>
        <taxon>eudicotyledons</taxon>
        <taxon>Gunneridae</taxon>
        <taxon>Pentapetalae</taxon>
        <taxon>rosids</taxon>
        <taxon>malvids</taxon>
        <taxon>Sapindales</taxon>
        <taxon>Sapindaceae</taxon>
        <taxon>Xanthoceroideae</taxon>
        <taxon>Xanthoceras</taxon>
    </lineage>
</organism>
<sequence>MVIFTFWVNDQDYKVHRDEIHTKLVQIIRERLLVHLRGLPQIVESWNRPDDSQPSQLARSLTKAIIFPQPVAYDFIVQSVYRKWATFSVYYREFYMRLMFKQFSVRLTIDNDLLCFGMKGNASLCFTPKQVNLLILLIRMLADGL</sequence>
<reference evidence="1 2" key="1">
    <citation type="submission" date="2021-02" db="EMBL/GenBank/DDBJ databases">
        <title>Plant Genome Project.</title>
        <authorList>
            <person name="Zhang R.-G."/>
        </authorList>
    </citation>
    <scope>NUCLEOTIDE SEQUENCE [LARGE SCALE GENOMIC DNA]</scope>
    <source>
        <tissue evidence="1">Leaves</tissue>
    </source>
</reference>
<proteinExistence type="predicted"/>